<evidence type="ECO:0000256" key="2">
    <source>
        <dbReference type="ARBA" id="ARBA00008107"/>
    </source>
</evidence>
<feature type="transmembrane region" description="Helical" evidence="7">
    <location>
        <begin position="276"/>
        <end position="299"/>
    </location>
</feature>
<feature type="transmembrane region" description="Helical" evidence="7">
    <location>
        <begin position="172"/>
        <end position="199"/>
    </location>
</feature>
<comment type="subcellular location">
    <subcellularLocation>
        <location evidence="1">Cell membrane</location>
        <topology evidence="1">Multi-pass membrane protein</topology>
    </subcellularLocation>
</comment>
<dbReference type="SUPFAM" id="SSF109755">
    <property type="entry name" value="PhoU-like"/>
    <property type="match status" value="1"/>
</dbReference>
<evidence type="ECO:0000256" key="7">
    <source>
        <dbReference type="SAM" id="Phobius"/>
    </source>
</evidence>
<dbReference type="NCBIfam" id="NF037997">
    <property type="entry name" value="Na_Pi_symport"/>
    <property type="match status" value="1"/>
</dbReference>
<dbReference type="Gene3D" id="1.20.58.220">
    <property type="entry name" value="Phosphate transport system protein phou homolog 2, domain 2"/>
    <property type="match status" value="1"/>
</dbReference>
<feature type="domain" description="PhoU" evidence="8">
    <location>
        <begin position="339"/>
        <end position="419"/>
    </location>
</feature>
<dbReference type="InterPro" id="IPR028366">
    <property type="entry name" value="PhoU"/>
</dbReference>
<organism evidence="9 10">
    <name type="scientific">Tropicibacter oceani</name>
    <dbReference type="NCBI Taxonomy" id="3058420"/>
    <lineage>
        <taxon>Bacteria</taxon>
        <taxon>Pseudomonadati</taxon>
        <taxon>Pseudomonadota</taxon>
        <taxon>Alphaproteobacteria</taxon>
        <taxon>Rhodobacterales</taxon>
        <taxon>Roseobacteraceae</taxon>
        <taxon>Tropicibacter</taxon>
    </lineage>
</organism>
<evidence type="ECO:0000313" key="9">
    <source>
        <dbReference type="EMBL" id="WGW02357.1"/>
    </source>
</evidence>
<comment type="similarity">
    <text evidence="2">Belongs to the PhoU family.</text>
</comment>
<evidence type="ECO:0000259" key="8">
    <source>
        <dbReference type="Pfam" id="PF01895"/>
    </source>
</evidence>
<feature type="transmembrane region" description="Helical" evidence="7">
    <location>
        <begin position="244"/>
        <end position="264"/>
    </location>
</feature>
<feature type="transmembrane region" description="Helical" evidence="7">
    <location>
        <begin position="6"/>
        <end position="26"/>
    </location>
</feature>
<evidence type="ECO:0000256" key="3">
    <source>
        <dbReference type="ARBA" id="ARBA00022475"/>
    </source>
</evidence>
<evidence type="ECO:0000313" key="10">
    <source>
        <dbReference type="Proteomes" id="UP001241605"/>
    </source>
</evidence>
<dbReference type="InterPro" id="IPR038078">
    <property type="entry name" value="PhoU-like_sf"/>
</dbReference>
<keyword evidence="4 7" id="KW-0812">Transmembrane</keyword>
<accession>A0ABY8QDS5</accession>
<evidence type="ECO:0000256" key="5">
    <source>
        <dbReference type="ARBA" id="ARBA00022989"/>
    </source>
</evidence>
<proteinExistence type="inferred from homology"/>
<feature type="transmembrane region" description="Helical" evidence="7">
    <location>
        <begin position="94"/>
        <end position="122"/>
    </location>
</feature>
<evidence type="ECO:0000256" key="6">
    <source>
        <dbReference type="ARBA" id="ARBA00023136"/>
    </source>
</evidence>
<dbReference type="EMBL" id="CP124616">
    <property type="protein sequence ID" value="WGW02357.1"/>
    <property type="molecule type" value="Genomic_DNA"/>
</dbReference>
<dbReference type="RefSeq" id="WP_282298991.1">
    <property type="nucleotide sequence ID" value="NZ_CP124616.1"/>
</dbReference>
<keyword evidence="3" id="KW-1003">Cell membrane</keyword>
<reference evidence="9 10" key="1">
    <citation type="submission" date="2023-05" db="EMBL/GenBank/DDBJ databases">
        <title>YMD87, complete Genome.</title>
        <authorList>
            <person name="Zhang J."/>
            <person name="Xu X."/>
        </authorList>
    </citation>
    <scope>NUCLEOTIDE SEQUENCE [LARGE SCALE GENOMIC DNA]</scope>
    <source>
        <strain evidence="9 10">YMD87</strain>
    </source>
</reference>
<dbReference type="Proteomes" id="UP001241605">
    <property type="component" value="Chromosome"/>
</dbReference>
<keyword evidence="10" id="KW-1185">Reference proteome</keyword>
<evidence type="ECO:0000256" key="4">
    <source>
        <dbReference type="ARBA" id="ARBA00022692"/>
    </source>
</evidence>
<dbReference type="Pfam" id="PF01895">
    <property type="entry name" value="PhoU"/>
    <property type="match status" value="1"/>
</dbReference>
<dbReference type="PANTHER" id="PTHR42930">
    <property type="entry name" value="PHOSPHATE-SPECIFIC TRANSPORT SYSTEM ACCESSORY PROTEIN PHOU"/>
    <property type="match status" value="1"/>
</dbReference>
<keyword evidence="6 7" id="KW-0472">Membrane</keyword>
<dbReference type="InterPro" id="IPR026022">
    <property type="entry name" value="PhoU_dom"/>
</dbReference>
<feature type="transmembrane region" description="Helical" evidence="7">
    <location>
        <begin position="134"/>
        <end position="152"/>
    </location>
</feature>
<protein>
    <submittedName>
        <fullName evidence="9">Na/Pi cotransporter family protein</fullName>
    </submittedName>
</protein>
<keyword evidence="5 7" id="KW-1133">Transmembrane helix</keyword>
<name>A0ABY8QDS5_9RHOB</name>
<dbReference type="PANTHER" id="PTHR42930:SF3">
    <property type="entry name" value="PHOSPHATE-SPECIFIC TRANSPORT SYSTEM ACCESSORY PROTEIN PHOU"/>
    <property type="match status" value="1"/>
</dbReference>
<evidence type="ECO:0000256" key="1">
    <source>
        <dbReference type="ARBA" id="ARBA00004651"/>
    </source>
</evidence>
<gene>
    <name evidence="9" type="ORF">QF118_10375</name>
</gene>
<feature type="transmembrane region" description="Helical" evidence="7">
    <location>
        <begin position="47"/>
        <end position="74"/>
    </location>
</feature>
<dbReference type="Pfam" id="PF02690">
    <property type="entry name" value="Na_Pi_cotrans"/>
    <property type="match status" value="1"/>
</dbReference>
<sequence length="553" mass="58903">MISLIVNMAAAVALLLWSVRLIRTGVERAFLSQIRRRLKAMAKRPASAVLGGGVSAMVLQSSTAVALIAGGFAASGLLAPSTGLALMLGADLGSALITQVLVLPVQGITPFLILTGVVLFLNGKRPIVKQSGRIVLGLALVLTSLDMIRNATDPVRGTPFVGSLAAYLEGDLVTAFVLGALFAWAVHSSLAAVLTIAAFAANAALPVPAAMALVVGANLGAGAIPFALMWSAPQPVRQMVTGNLLARGAVSLGFLVALLGGLVPGDLFPVRVEQQIIGLHVAVNVVLLVMAFPAIGLLLRLARRILPVPADPGEQRFSALDPGSLRAPQLALSCGQRELLHMGETIHAMLVPVLGLIREWSDDTAGMIARREDDVDRMHFEIKIYLARLKDSQMTEDQIRQATDIVAMANSLEDAGDRISTTLVGIADRLHKEGLGFSDTAWADLEEFHDHVVTNTQLALNVLMSGDVEAARQLVAEKDSIREEEQRLQVRHLARLRDQDMASVETTNIHQEVLRVLKQINAALTYVAYPIAEETGDLLATRLAKPGFGTGRR</sequence>
<feature type="transmembrane region" description="Helical" evidence="7">
    <location>
        <begin position="211"/>
        <end position="232"/>
    </location>
</feature>
<dbReference type="InterPro" id="IPR003841">
    <property type="entry name" value="Na/Pi_transpt"/>
</dbReference>